<dbReference type="PANTHER" id="PTHR37326">
    <property type="entry name" value="BLL3975 PROTEIN"/>
    <property type="match status" value="1"/>
</dbReference>
<reference evidence="1 2" key="1">
    <citation type="submission" date="2018-06" db="EMBL/GenBank/DDBJ databases">
        <title>Extensive metabolic versatility and redundancy in microbially diverse, dynamic hydrothermal sediments.</title>
        <authorList>
            <person name="Dombrowski N."/>
            <person name="Teske A."/>
            <person name="Baker B.J."/>
        </authorList>
    </citation>
    <scope>NUCLEOTIDE SEQUENCE [LARGE SCALE GENOMIC DNA]</scope>
    <source>
        <strain evidence="1">B20_G2</strain>
    </source>
</reference>
<dbReference type="Gene3D" id="3.40.630.10">
    <property type="entry name" value="Zn peptidases"/>
    <property type="match status" value="1"/>
</dbReference>
<dbReference type="InterPro" id="IPR053138">
    <property type="entry name" value="N-alpha-Ac-DABA_deacetylase"/>
</dbReference>
<dbReference type="GO" id="GO:0016788">
    <property type="term" value="F:hydrolase activity, acting on ester bonds"/>
    <property type="evidence" value="ECO:0007669"/>
    <property type="project" value="InterPro"/>
</dbReference>
<accession>A0A497F517</accession>
<feature type="non-terminal residue" evidence="1">
    <location>
        <position position="1"/>
    </location>
</feature>
<proteinExistence type="predicted"/>
<protein>
    <recommendedName>
        <fullName evidence="3">Succinylglutamate desuccinylase</fullName>
    </recommendedName>
</protein>
<sequence length="230" mass="25073">GIPSGAPDLNRLYPGDPKGSLAERIVAKIWEIAKKHVFIIDMHTAGKCIPFILLDPAPPELRRKIEEVAYASGITVLDEFPPEKYERIGLAKSLPAVAVKEGIPSFTVELPGFRGIDLIGAKAGFIALKNMLVKLGVIEDKIEAIDFVPIIKEKGYRRETVYAEKPGLIEYVKELGEKVAKGEILAKVRSIFGEVIEEVKAPWDGYIISVNPTSTVGTGSYVASMAIKMA</sequence>
<dbReference type="SUPFAM" id="SSF53187">
    <property type="entry name" value="Zn-dependent exopeptidases"/>
    <property type="match status" value="1"/>
</dbReference>
<evidence type="ECO:0008006" key="3">
    <source>
        <dbReference type="Google" id="ProtNLM"/>
    </source>
</evidence>
<gene>
    <name evidence="1" type="ORF">DRJ26_02340</name>
</gene>
<comment type="caution">
    <text evidence="1">The sequence shown here is derived from an EMBL/GenBank/DDBJ whole genome shotgun (WGS) entry which is preliminary data.</text>
</comment>
<dbReference type="AlphaFoldDB" id="A0A497F517"/>
<evidence type="ECO:0000313" key="1">
    <source>
        <dbReference type="EMBL" id="RLE54088.1"/>
    </source>
</evidence>
<dbReference type="EMBL" id="QMRA01000035">
    <property type="protein sequence ID" value="RLE54088.1"/>
    <property type="molecule type" value="Genomic_DNA"/>
</dbReference>
<dbReference type="GO" id="GO:0046872">
    <property type="term" value="F:metal ion binding"/>
    <property type="evidence" value="ECO:0007669"/>
    <property type="project" value="UniProtKB-KW"/>
</dbReference>
<dbReference type="Proteomes" id="UP000269499">
    <property type="component" value="Unassembled WGS sequence"/>
</dbReference>
<name>A0A497F517_9CREN</name>
<evidence type="ECO:0000313" key="2">
    <source>
        <dbReference type="Proteomes" id="UP000269499"/>
    </source>
</evidence>
<organism evidence="1 2">
    <name type="scientific">Thermoproteota archaeon</name>
    <dbReference type="NCBI Taxonomy" id="2056631"/>
    <lineage>
        <taxon>Archaea</taxon>
        <taxon>Thermoproteota</taxon>
    </lineage>
</organism>
<dbReference type="PANTHER" id="PTHR37326:SF1">
    <property type="entry name" value="BLL3975 PROTEIN"/>
    <property type="match status" value="1"/>
</dbReference>